<gene>
    <name evidence="1" type="ORF">E2C01_014412</name>
</gene>
<accession>A0A5B7DKE3</accession>
<comment type="caution">
    <text evidence="1">The sequence shown here is derived from an EMBL/GenBank/DDBJ whole genome shotgun (WGS) entry which is preliminary data.</text>
</comment>
<organism evidence="1 2">
    <name type="scientific">Portunus trituberculatus</name>
    <name type="common">Swimming crab</name>
    <name type="synonym">Neptunus trituberculatus</name>
    <dbReference type="NCBI Taxonomy" id="210409"/>
    <lineage>
        <taxon>Eukaryota</taxon>
        <taxon>Metazoa</taxon>
        <taxon>Ecdysozoa</taxon>
        <taxon>Arthropoda</taxon>
        <taxon>Crustacea</taxon>
        <taxon>Multicrustacea</taxon>
        <taxon>Malacostraca</taxon>
        <taxon>Eumalacostraca</taxon>
        <taxon>Eucarida</taxon>
        <taxon>Decapoda</taxon>
        <taxon>Pleocyemata</taxon>
        <taxon>Brachyura</taxon>
        <taxon>Eubrachyura</taxon>
        <taxon>Portunoidea</taxon>
        <taxon>Portunidae</taxon>
        <taxon>Portuninae</taxon>
        <taxon>Portunus</taxon>
    </lineage>
</organism>
<protein>
    <submittedName>
        <fullName evidence="1">Uncharacterized protein</fullName>
    </submittedName>
</protein>
<sequence length="124" mass="14067">MTKNFQRRNDDGGSVPTCCHFTRSFGMLPSQRDRTELRLTCVSDTYKTVTAGQHSYHVCKEVGMLGLLGILLILVQTVVQLEGQAVIVVPHHLKDLQRGTSGEWEEVEELWISKEVNSRRNKNI</sequence>
<name>A0A5B7DKE3_PORTR</name>
<dbReference type="AlphaFoldDB" id="A0A5B7DKE3"/>
<keyword evidence="2" id="KW-1185">Reference proteome</keyword>
<proteinExistence type="predicted"/>
<dbReference type="Proteomes" id="UP000324222">
    <property type="component" value="Unassembled WGS sequence"/>
</dbReference>
<evidence type="ECO:0000313" key="2">
    <source>
        <dbReference type="Proteomes" id="UP000324222"/>
    </source>
</evidence>
<evidence type="ECO:0000313" key="1">
    <source>
        <dbReference type="EMBL" id="MPC21426.1"/>
    </source>
</evidence>
<dbReference type="EMBL" id="VSRR010000974">
    <property type="protein sequence ID" value="MPC21426.1"/>
    <property type="molecule type" value="Genomic_DNA"/>
</dbReference>
<reference evidence="1 2" key="1">
    <citation type="submission" date="2019-05" db="EMBL/GenBank/DDBJ databases">
        <title>Another draft genome of Portunus trituberculatus and its Hox gene families provides insights of decapod evolution.</title>
        <authorList>
            <person name="Jeong J.-H."/>
            <person name="Song I."/>
            <person name="Kim S."/>
            <person name="Choi T."/>
            <person name="Kim D."/>
            <person name="Ryu S."/>
            <person name="Kim W."/>
        </authorList>
    </citation>
    <scope>NUCLEOTIDE SEQUENCE [LARGE SCALE GENOMIC DNA]</scope>
    <source>
        <tissue evidence="1">Muscle</tissue>
    </source>
</reference>